<dbReference type="EMBL" id="REGN01004801">
    <property type="protein sequence ID" value="RNA16133.1"/>
    <property type="molecule type" value="Genomic_DNA"/>
</dbReference>
<evidence type="ECO:0000313" key="2">
    <source>
        <dbReference type="Proteomes" id="UP000276133"/>
    </source>
</evidence>
<sequence>MFYVDLTTITNVNFHFNKAVLWAHLFSRECGKYSESKKLDLQWCSGFIKERKFIRFYIIFGKFRTFYIGHSDIHLILANTKFDIREIDVKK</sequence>
<accession>A0A3M7QXW2</accession>
<organism evidence="1 2">
    <name type="scientific">Brachionus plicatilis</name>
    <name type="common">Marine rotifer</name>
    <name type="synonym">Brachionus muelleri</name>
    <dbReference type="NCBI Taxonomy" id="10195"/>
    <lineage>
        <taxon>Eukaryota</taxon>
        <taxon>Metazoa</taxon>
        <taxon>Spiralia</taxon>
        <taxon>Gnathifera</taxon>
        <taxon>Rotifera</taxon>
        <taxon>Eurotatoria</taxon>
        <taxon>Monogononta</taxon>
        <taxon>Pseudotrocha</taxon>
        <taxon>Ploima</taxon>
        <taxon>Brachionidae</taxon>
        <taxon>Brachionus</taxon>
    </lineage>
</organism>
<reference evidence="1 2" key="1">
    <citation type="journal article" date="2018" name="Sci. Rep.">
        <title>Genomic signatures of local adaptation to the degree of environmental predictability in rotifers.</title>
        <authorList>
            <person name="Franch-Gras L."/>
            <person name="Hahn C."/>
            <person name="Garcia-Roger E.M."/>
            <person name="Carmona M.J."/>
            <person name="Serra M."/>
            <person name="Gomez A."/>
        </authorList>
    </citation>
    <scope>NUCLEOTIDE SEQUENCE [LARGE SCALE GENOMIC DNA]</scope>
    <source>
        <strain evidence="1">HYR1</strain>
    </source>
</reference>
<name>A0A3M7QXW2_BRAPC</name>
<proteinExistence type="predicted"/>
<evidence type="ECO:0000313" key="1">
    <source>
        <dbReference type="EMBL" id="RNA16133.1"/>
    </source>
</evidence>
<dbReference type="AlphaFoldDB" id="A0A3M7QXW2"/>
<dbReference type="Proteomes" id="UP000276133">
    <property type="component" value="Unassembled WGS sequence"/>
</dbReference>
<comment type="caution">
    <text evidence="1">The sequence shown here is derived from an EMBL/GenBank/DDBJ whole genome shotgun (WGS) entry which is preliminary data.</text>
</comment>
<protein>
    <submittedName>
        <fullName evidence="1">Uncharacterized protein</fullName>
    </submittedName>
</protein>
<keyword evidence="2" id="KW-1185">Reference proteome</keyword>
<gene>
    <name evidence="1" type="ORF">BpHYR1_036707</name>
</gene>